<dbReference type="EMBL" id="KN835140">
    <property type="protein sequence ID" value="KIK48151.1"/>
    <property type="molecule type" value="Genomic_DNA"/>
</dbReference>
<keyword evidence="2" id="KW-1185">Reference proteome</keyword>
<name>A0A0D0B2B5_9AGAM</name>
<evidence type="ECO:0000313" key="2">
    <source>
        <dbReference type="Proteomes" id="UP000054485"/>
    </source>
</evidence>
<reference evidence="1 2" key="1">
    <citation type="submission" date="2014-04" db="EMBL/GenBank/DDBJ databases">
        <authorList>
            <consortium name="DOE Joint Genome Institute"/>
            <person name="Kuo A."/>
            <person name="Ruytinx J."/>
            <person name="Rineau F."/>
            <person name="Colpaert J."/>
            <person name="Kohler A."/>
            <person name="Nagy L.G."/>
            <person name="Floudas D."/>
            <person name="Copeland A."/>
            <person name="Barry K.W."/>
            <person name="Cichocki N."/>
            <person name="Veneault-Fourrey C."/>
            <person name="LaButti K."/>
            <person name="Lindquist E.A."/>
            <person name="Lipzen A."/>
            <person name="Lundell T."/>
            <person name="Morin E."/>
            <person name="Murat C."/>
            <person name="Sun H."/>
            <person name="Tunlid A."/>
            <person name="Henrissat B."/>
            <person name="Grigoriev I.V."/>
            <person name="Hibbett D.S."/>
            <person name="Martin F."/>
            <person name="Nordberg H.P."/>
            <person name="Cantor M.N."/>
            <person name="Hua S.X."/>
        </authorList>
    </citation>
    <scope>NUCLEOTIDE SEQUENCE [LARGE SCALE GENOMIC DNA]</scope>
    <source>
        <strain evidence="1 2">UH-Slu-Lm8-n1</strain>
    </source>
</reference>
<sequence>MNKSVSKKRKRYERIEESTPNRVWALPGQMRQRKRKRSFSSWRSRVFTCGTRASQRNPTSTLWLSKFDRYVESA</sequence>
<organism evidence="1 2">
    <name type="scientific">Suillus luteus UH-Slu-Lm8-n1</name>
    <dbReference type="NCBI Taxonomy" id="930992"/>
    <lineage>
        <taxon>Eukaryota</taxon>
        <taxon>Fungi</taxon>
        <taxon>Dikarya</taxon>
        <taxon>Basidiomycota</taxon>
        <taxon>Agaricomycotina</taxon>
        <taxon>Agaricomycetes</taxon>
        <taxon>Agaricomycetidae</taxon>
        <taxon>Boletales</taxon>
        <taxon>Suillineae</taxon>
        <taxon>Suillaceae</taxon>
        <taxon>Suillus</taxon>
    </lineage>
</organism>
<evidence type="ECO:0000313" key="1">
    <source>
        <dbReference type="EMBL" id="KIK48151.1"/>
    </source>
</evidence>
<protein>
    <submittedName>
        <fullName evidence="1">Uncharacterized protein</fullName>
    </submittedName>
</protein>
<gene>
    <name evidence="1" type="ORF">CY34DRAFT_798534</name>
</gene>
<reference evidence="2" key="2">
    <citation type="submission" date="2015-01" db="EMBL/GenBank/DDBJ databases">
        <title>Evolutionary Origins and Diversification of the Mycorrhizal Mutualists.</title>
        <authorList>
            <consortium name="DOE Joint Genome Institute"/>
            <consortium name="Mycorrhizal Genomics Consortium"/>
            <person name="Kohler A."/>
            <person name="Kuo A."/>
            <person name="Nagy L.G."/>
            <person name="Floudas D."/>
            <person name="Copeland A."/>
            <person name="Barry K.W."/>
            <person name="Cichocki N."/>
            <person name="Veneault-Fourrey C."/>
            <person name="LaButti K."/>
            <person name="Lindquist E.A."/>
            <person name="Lipzen A."/>
            <person name="Lundell T."/>
            <person name="Morin E."/>
            <person name="Murat C."/>
            <person name="Riley R."/>
            <person name="Ohm R."/>
            <person name="Sun H."/>
            <person name="Tunlid A."/>
            <person name="Henrissat B."/>
            <person name="Grigoriev I.V."/>
            <person name="Hibbett D.S."/>
            <person name="Martin F."/>
        </authorList>
    </citation>
    <scope>NUCLEOTIDE SEQUENCE [LARGE SCALE GENOMIC DNA]</scope>
    <source>
        <strain evidence="2">UH-Slu-Lm8-n1</strain>
    </source>
</reference>
<dbReference type="InParanoid" id="A0A0D0B2B5"/>
<dbReference type="AlphaFoldDB" id="A0A0D0B2B5"/>
<dbReference type="HOGENOM" id="CLU_2689477_0_0_1"/>
<proteinExistence type="predicted"/>
<dbReference type="Proteomes" id="UP000054485">
    <property type="component" value="Unassembled WGS sequence"/>
</dbReference>
<accession>A0A0D0B2B5</accession>